<reference evidence="1 2" key="1">
    <citation type="submission" date="2018-10" db="EMBL/GenBank/DDBJ databases">
        <title>GWAS and RNA-Seq identify cryptic mechanisms of antimicrobial resistance in Acinetobacter baumannii.</title>
        <authorList>
            <person name="Sahl J.W."/>
        </authorList>
    </citation>
    <scope>NUCLEOTIDE SEQUENCE [LARGE SCALE GENOMIC DNA]</scope>
    <source>
        <strain evidence="1 2">TG28175</strain>
    </source>
</reference>
<feature type="non-terminal residue" evidence="1">
    <location>
        <position position="18"/>
    </location>
</feature>
<dbReference type="Pfam" id="PF07963">
    <property type="entry name" value="N_methyl"/>
    <property type="match status" value="1"/>
</dbReference>
<organism evidence="1 2">
    <name type="scientific">Acinetobacter baumannii</name>
    <dbReference type="NCBI Taxonomy" id="470"/>
    <lineage>
        <taxon>Bacteria</taxon>
        <taxon>Pseudomonadati</taxon>
        <taxon>Pseudomonadota</taxon>
        <taxon>Gammaproteobacteria</taxon>
        <taxon>Moraxellales</taxon>
        <taxon>Moraxellaceae</taxon>
        <taxon>Acinetobacter</taxon>
        <taxon>Acinetobacter calcoaceticus/baumannii complex</taxon>
    </lineage>
</organism>
<dbReference type="Proteomes" id="UP000280073">
    <property type="component" value="Unassembled WGS sequence"/>
</dbReference>
<evidence type="ECO:0000313" key="1">
    <source>
        <dbReference type="EMBL" id="RSR13439.1"/>
    </source>
</evidence>
<dbReference type="InterPro" id="IPR012902">
    <property type="entry name" value="N_methyl_site"/>
</dbReference>
<accession>A0A429M760</accession>
<evidence type="ECO:0000313" key="2">
    <source>
        <dbReference type="Proteomes" id="UP000280073"/>
    </source>
</evidence>
<dbReference type="EMBL" id="RFDI01002635">
    <property type="protein sequence ID" value="RSR13439.1"/>
    <property type="molecule type" value="Genomic_DNA"/>
</dbReference>
<protein>
    <submittedName>
        <fullName evidence="1">Prepilin-type N-terminal cleavage/methylation domain-containing protein</fullName>
    </submittedName>
</protein>
<comment type="caution">
    <text evidence="1">The sequence shown here is derived from an EMBL/GenBank/DDBJ whole genome shotgun (WGS) entry which is preliminary data.</text>
</comment>
<dbReference type="NCBIfam" id="TIGR02532">
    <property type="entry name" value="IV_pilin_GFxxxE"/>
    <property type="match status" value="1"/>
</dbReference>
<name>A0A429M760_ACIBA</name>
<gene>
    <name evidence="1" type="ORF">EA686_29200</name>
</gene>
<sequence>MRGIIPQEGFTLVELMVT</sequence>
<proteinExistence type="predicted"/>
<dbReference type="AlphaFoldDB" id="A0A429M760"/>